<dbReference type="Proteomes" id="UP000195913">
    <property type="component" value="Unassembled WGS sequence"/>
</dbReference>
<proteinExistence type="predicted"/>
<dbReference type="AlphaFoldDB" id="A0A1R4FEP4"/>
<feature type="compositionally biased region" description="Low complexity" evidence="1">
    <location>
        <begin position="86"/>
        <end position="96"/>
    </location>
</feature>
<sequence length="109" mass="10898">MLVASGARFGEPDDGTGSIVGKEVGICTVEEGAAPLNALVPLDADGVENDLGHEAPVALFESSGVHVHQGIGIFGDGLADAVAHGPNLSSSPSVLPDSPPRKATSSEEQ</sequence>
<reference evidence="2 3" key="1">
    <citation type="submission" date="2017-02" db="EMBL/GenBank/DDBJ databases">
        <authorList>
            <person name="Peterson S.W."/>
        </authorList>
    </citation>
    <scope>NUCLEOTIDE SEQUENCE [LARGE SCALE GENOMIC DNA]</scope>
    <source>
        <strain evidence="2 3">B Ar 00.02</strain>
    </source>
</reference>
<gene>
    <name evidence="2" type="ORF">FM101_03595</name>
</gene>
<feature type="region of interest" description="Disordered" evidence="1">
    <location>
        <begin position="84"/>
        <end position="109"/>
    </location>
</feature>
<organism evidence="2 3">
    <name type="scientific">Arthrobacter rhombi</name>
    <dbReference type="NCBI Taxonomy" id="71253"/>
    <lineage>
        <taxon>Bacteria</taxon>
        <taxon>Bacillati</taxon>
        <taxon>Actinomycetota</taxon>
        <taxon>Actinomycetes</taxon>
        <taxon>Micrococcales</taxon>
        <taxon>Micrococcaceae</taxon>
        <taxon>Arthrobacter</taxon>
    </lineage>
</organism>
<evidence type="ECO:0000313" key="2">
    <source>
        <dbReference type="EMBL" id="SJM54404.1"/>
    </source>
</evidence>
<protein>
    <submittedName>
        <fullName evidence="2">Uncharacterized protein</fullName>
    </submittedName>
</protein>
<evidence type="ECO:0000256" key="1">
    <source>
        <dbReference type="SAM" id="MobiDB-lite"/>
    </source>
</evidence>
<evidence type="ECO:0000313" key="3">
    <source>
        <dbReference type="Proteomes" id="UP000195913"/>
    </source>
</evidence>
<keyword evidence="3" id="KW-1185">Reference proteome</keyword>
<accession>A0A1R4FEP4</accession>
<name>A0A1R4FEP4_9MICC</name>
<dbReference type="EMBL" id="FUHW01000016">
    <property type="protein sequence ID" value="SJM54404.1"/>
    <property type="molecule type" value="Genomic_DNA"/>
</dbReference>